<dbReference type="GO" id="GO:0016746">
    <property type="term" value="F:acyltransferase activity"/>
    <property type="evidence" value="ECO:0007669"/>
    <property type="project" value="UniProtKB-KW"/>
</dbReference>
<dbReference type="Proteomes" id="UP000189229">
    <property type="component" value="Unassembled WGS sequence"/>
</dbReference>
<dbReference type="EMBL" id="MVBM01000019">
    <property type="protein sequence ID" value="OOK63397.1"/>
    <property type="molecule type" value="Genomic_DNA"/>
</dbReference>
<comment type="caution">
    <text evidence="1">The sequence shown here is derived from an EMBL/GenBank/DDBJ whole genome shotgun (WGS) entry which is preliminary data.</text>
</comment>
<keyword evidence="1" id="KW-0012">Acyltransferase</keyword>
<name>A0A1V3W8T3_MYCKA</name>
<accession>A0A1V3W8T3</accession>
<gene>
    <name evidence="1" type="ORF">BZL30_9477</name>
</gene>
<evidence type="ECO:0000313" key="1">
    <source>
        <dbReference type="EMBL" id="OOK63397.1"/>
    </source>
</evidence>
<organism evidence="1 2">
    <name type="scientific">Mycobacterium kansasii</name>
    <dbReference type="NCBI Taxonomy" id="1768"/>
    <lineage>
        <taxon>Bacteria</taxon>
        <taxon>Bacillati</taxon>
        <taxon>Actinomycetota</taxon>
        <taxon>Actinomycetes</taxon>
        <taxon>Mycobacteriales</taxon>
        <taxon>Mycobacteriaceae</taxon>
        <taxon>Mycobacterium</taxon>
    </lineage>
</organism>
<evidence type="ECO:0000313" key="2">
    <source>
        <dbReference type="Proteomes" id="UP000189229"/>
    </source>
</evidence>
<protein>
    <submittedName>
        <fullName evidence="1">Putative acyltransferase domain protein</fullName>
    </submittedName>
</protein>
<reference evidence="1 2" key="1">
    <citation type="submission" date="2017-02" db="EMBL/GenBank/DDBJ databases">
        <title>Complete genome sequences of Mycobacterium kansasii strains isolated from rhesus macaques.</title>
        <authorList>
            <person name="Panda A."/>
            <person name="Nagaraj S."/>
            <person name="Zhao X."/>
            <person name="Tettelin H."/>
            <person name="Detolla L.J."/>
        </authorList>
    </citation>
    <scope>NUCLEOTIDE SEQUENCE [LARGE SCALE GENOMIC DNA]</scope>
    <source>
        <strain evidence="1 2">11-3813</strain>
    </source>
</reference>
<proteinExistence type="predicted"/>
<sequence length="47" mass="5072">MLRNTVREHPNVGIIDLNKKLCPDGVYTAKVDGSRCAATASTSLRKA</sequence>
<dbReference type="AlphaFoldDB" id="A0A1V3W8T3"/>
<keyword evidence="1" id="KW-0808">Transferase</keyword>